<protein>
    <submittedName>
        <fullName evidence="1">Uncharacterized protein</fullName>
    </submittedName>
</protein>
<dbReference type="EMBL" id="KN293999">
    <property type="protein sequence ID" value="KGQ01577.1"/>
    <property type="molecule type" value="Genomic_DNA"/>
</dbReference>
<reference evidence="1 2" key="1">
    <citation type="journal article" date="2011" name="PLoS Genet.">
        <title>Comparative genomic analysis of human fungal pathogens causing paracoccidioidomycosis.</title>
        <authorList>
            <person name="Desjardins C.A."/>
            <person name="Champion M.D."/>
            <person name="Holder J.W."/>
            <person name="Muszewska A."/>
            <person name="Goldberg J."/>
            <person name="Bailao A.M."/>
            <person name="Brigido M.M."/>
            <person name="Ferreira M.E."/>
            <person name="Garcia A.M."/>
            <person name="Grynberg M."/>
            <person name="Gujja S."/>
            <person name="Heiman D.I."/>
            <person name="Henn M.R."/>
            <person name="Kodira C.D."/>
            <person name="Leon-Narvaez H."/>
            <person name="Longo L.V."/>
            <person name="Ma L.J."/>
            <person name="Malavazi I."/>
            <person name="Matsuo A.L."/>
            <person name="Morais F.V."/>
            <person name="Pereira M."/>
            <person name="Rodriguez-Brito S."/>
            <person name="Sakthikumar S."/>
            <person name="Salem-Izacc S.M."/>
            <person name="Sykes S.M."/>
            <person name="Teixeira M.M."/>
            <person name="Vallejo M.C."/>
            <person name="Walter M.E."/>
            <person name="Yandava C."/>
            <person name="Young S."/>
            <person name="Zeng Q."/>
            <person name="Zucker J."/>
            <person name="Felipe M.S."/>
            <person name="Goldman G.H."/>
            <person name="Haas B.J."/>
            <person name="McEwen J.G."/>
            <person name="Nino-Vega G."/>
            <person name="Puccia R."/>
            <person name="San-Blas G."/>
            <person name="Soares C.M."/>
            <person name="Birren B.W."/>
            <person name="Cuomo C.A."/>
        </authorList>
    </citation>
    <scope>NUCLEOTIDE SEQUENCE [LARGE SCALE GENOMIC DNA]</scope>
    <source>
        <strain evidence="2">ATCC MYA-826 / Pb01</strain>
    </source>
</reference>
<sequence>MEPFLTPLHTLQISNYAVRRHRWSLIARLKVVVNCAESVNYCLIPRFKSPASPVPRAAILTSPRLRAALTTVQIAYICAACPARAKQVVKHSVHRDSIHCASGEALGGPLSSFKTPLVSSCSSATVVNGHFQDFGHNALPLPAFTASIPEPTCFSVIPYPIYLPKWAWPQGSATQYAGSNPRYGPQLQISCGTPAIIIHPYGYSILTGASRLPIALRAT</sequence>
<accession>A0A0A2V5F3</accession>
<name>A0A0A2V5F3_PARBA</name>
<gene>
    <name evidence="1" type="ORF">PAAG_11705</name>
</gene>
<dbReference type="Proteomes" id="UP000002059">
    <property type="component" value="Partially assembled WGS sequence"/>
</dbReference>
<proteinExistence type="predicted"/>
<dbReference type="GeneID" id="26970610"/>
<dbReference type="AlphaFoldDB" id="A0A0A2V5F3"/>
<keyword evidence="2" id="KW-1185">Reference proteome</keyword>
<organism evidence="1 2">
    <name type="scientific">Paracoccidioides lutzii (strain ATCC MYA-826 / Pb01)</name>
    <name type="common">Paracoccidioides brasiliensis</name>
    <dbReference type="NCBI Taxonomy" id="502779"/>
    <lineage>
        <taxon>Eukaryota</taxon>
        <taxon>Fungi</taxon>
        <taxon>Dikarya</taxon>
        <taxon>Ascomycota</taxon>
        <taxon>Pezizomycotina</taxon>
        <taxon>Eurotiomycetes</taxon>
        <taxon>Eurotiomycetidae</taxon>
        <taxon>Onygenales</taxon>
        <taxon>Ajellomycetaceae</taxon>
        <taxon>Paracoccidioides</taxon>
    </lineage>
</organism>
<evidence type="ECO:0000313" key="2">
    <source>
        <dbReference type="Proteomes" id="UP000002059"/>
    </source>
</evidence>
<evidence type="ECO:0000313" key="1">
    <source>
        <dbReference type="EMBL" id="KGQ01577.1"/>
    </source>
</evidence>
<dbReference type="RefSeq" id="XP_015703090.1">
    <property type="nucleotide sequence ID" value="XM_015847301.1"/>
</dbReference>
<dbReference type="HOGENOM" id="CLU_1261870_0_0_1"/>
<dbReference type="VEuPathDB" id="FungiDB:PAAG_11705"/>
<dbReference type="KEGG" id="pbl:PAAG_11705"/>